<gene>
    <name evidence="2" type="ORF">B0I32_101542</name>
</gene>
<protein>
    <submittedName>
        <fullName evidence="2">XPB/Ssl2-like helicase family protein</fullName>
    </submittedName>
</protein>
<evidence type="ECO:0000313" key="2">
    <source>
        <dbReference type="EMBL" id="PRX70454.1"/>
    </source>
</evidence>
<reference evidence="2 3" key="1">
    <citation type="submission" date="2018-03" db="EMBL/GenBank/DDBJ databases">
        <title>Genomic Encyclopedia of Type Strains, Phase III (KMG-III): the genomes of soil and plant-associated and newly described type strains.</title>
        <authorList>
            <person name="Whitman W."/>
        </authorList>
    </citation>
    <scope>NUCLEOTIDE SEQUENCE [LARGE SCALE GENOMIC DNA]</scope>
    <source>
        <strain evidence="2 3">CGMCC 4.7104</strain>
    </source>
</reference>
<name>A0A2T0NBS1_9ACTN</name>
<proteinExistence type="predicted"/>
<sequence>MTVVRTAGHMNRAAERQPPHYSRIVALLPPALTQILRNRPELAGAPSVDMLERLLDRPELAIPVLLDLDADCHVVSQAIQAAGGATTREALAGLLHDPLDRLGEVLDTMAGHGLITLDSGPDSGGSDGGIVRSRHPAGLWQHPFGLGRPLREFGKAVTAETLKTIVRTFGGQPAGRKADLVRQAEDLLADGAAVRARAAGLPAQARALLESMAAGSPVLAGTQFGYGPVPRTQPVQRLADAGFVIRDGWEYELPREIALALRGDGWKPALTGQPEVPAGPVPESDGVDVALAAIERARALAELAATESVAELKSGGVGVREVRRVAKALGLPEREAVLWLDVVVAADLIGSEQGERLIATTLLDDWLERPAGRRWRALAESWLGLPQAPTYRVMGCCEEHMTPLPPPYEFACEAGRIRRAVLQTLRTLPPGMGAEADKMGEAVAWRTRAMAEAPEAAAEFVAAALREAEWLGVVAGGALTTLGRALLGSGGALMTPGPTSLDAGGALTTPGPAPLDAGGALTTPGPAPLDSGDVDALFPAPVTTVTLQNDLTAVVTGVPSPELAAFLDLAADLESRDRASVWRFSEASVRRALDQGTDAETLLSGLDRFSAKAIPQPLSYLVTDTARRHGTVKVAAAPSVVIADDPAVITELCAAKALRKAGLRRIAPTVALGTLSPGETLRLLRQAGHTPVGVAADGTIQAERPQRRRLPAEPSPDEAGFDAEAAARVMFGGPARPAPGSAEQALQDAAVTGEPIVIVWRRGEHYMDGLEFGPGTVIGYCHDCDDIHRIERAKIKKAYPL</sequence>
<keyword evidence="2" id="KW-0347">Helicase</keyword>
<organism evidence="2 3">
    <name type="scientific">Nonomuraea fuscirosea</name>
    <dbReference type="NCBI Taxonomy" id="1291556"/>
    <lineage>
        <taxon>Bacteria</taxon>
        <taxon>Bacillati</taxon>
        <taxon>Actinomycetota</taxon>
        <taxon>Actinomycetes</taxon>
        <taxon>Streptosporangiales</taxon>
        <taxon>Streptosporangiaceae</taxon>
        <taxon>Nonomuraea</taxon>
    </lineage>
</organism>
<keyword evidence="3" id="KW-1185">Reference proteome</keyword>
<dbReference type="InterPro" id="IPR032830">
    <property type="entry name" value="XPB/Ssl2_N"/>
</dbReference>
<comment type="caution">
    <text evidence="2">The sequence shown here is derived from an EMBL/GenBank/DDBJ whole genome shotgun (WGS) entry which is preliminary data.</text>
</comment>
<keyword evidence="2" id="KW-0378">Hydrolase</keyword>
<evidence type="ECO:0000313" key="3">
    <source>
        <dbReference type="Proteomes" id="UP000238312"/>
    </source>
</evidence>
<feature type="domain" description="Helicase XPB/Ssl2 N-terminal" evidence="1">
    <location>
        <begin position="546"/>
        <end position="667"/>
    </location>
</feature>
<keyword evidence="2" id="KW-0067">ATP-binding</keyword>
<keyword evidence="2" id="KW-0547">Nucleotide-binding</keyword>
<dbReference type="GO" id="GO:0004386">
    <property type="term" value="F:helicase activity"/>
    <property type="evidence" value="ECO:0007669"/>
    <property type="project" value="UniProtKB-KW"/>
</dbReference>
<accession>A0A2T0NBS1</accession>
<dbReference type="EMBL" id="PVNG01000001">
    <property type="protein sequence ID" value="PRX70454.1"/>
    <property type="molecule type" value="Genomic_DNA"/>
</dbReference>
<dbReference type="Pfam" id="PF13625">
    <property type="entry name" value="Helicase_C_3"/>
    <property type="match status" value="1"/>
</dbReference>
<dbReference type="AlphaFoldDB" id="A0A2T0NBS1"/>
<dbReference type="Proteomes" id="UP000238312">
    <property type="component" value="Unassembled WGS sequence"/>
</dbReference>
<evidence type="ECO:0000259" key="1">
    <source>
        <dbReference type="Pfam" id="PF13625"/>
    </source>
</evidence>